<dbReference type="SUPFAM" id="SSF51011">
    <property type="entry name" value="Glycosyl hydrolase domain"/>
    <property type="match status" value="1"/>
</dbReference>
<dbReference type="Pfam" id="PF23915">
    <property type="entry name" value="SusG_C"/>
    <property type="match status" value="1"/>
</dbReference>
<evidence type="ECO:0000313" key="6">
    <source>
        <dbReference type="Proteomes" id="UP000003490"/>
    </source>
</evidence>
<evidence type="ECO:0000313" key="5">
    <source>
        <dbReference type="EMBL" id="PEQ24149.1"/>
    </source>
</evidence>
<evidence type="ECO:0000313" key="4">
    <source>
        <dbReference type="EMBL" id="EDO62514.1"/>
    </source>
</evidence>
<evidence type="ECO:0000256" key="1">
    <source>
        <dbReference type="ARBA" id="ARBA00008061"/>
    </source>
</evidence>
<accession>A7VQ09</accession>
<reference evidence="5 7" key="3">
    <citation type="submission" date="2017-07" db="EMBL/GenBank/DDBJ databases">
        <title>Prevalence of linear plasmids in Cutibacterium (Propionibacterium) acnes isolates obtained from prostatic tissue.</title>
        <authorList>
            <person name="Davidsson S."/>
            <person name="Carlsson J."/>
            <person name="Molling P."/>
            <person name="Andren O."/>
            <person name="Andersson S.-O."/>
            <person name="Brzuszkiewicz E."/>
            <person name="Poehlein A."/>
            <person name="Al-Zeer M."/>
            <person name="Brinkmann V."/>
            <person name="Scavenius C."/>
            <person name="Nazipi S."/>
            <person name="Soderquist B."/>
            <person name="Bruggemann H."/>
        </authorList>
    </citation>
    <scope>NUCLEOTIDE SEQUENCE [LARGE SCALE GENOMIC DNA]</scope>
    <source>
        <strain evidence="5 7">DSM 753</strain>
    </source>
</reference>
<dbReference type="InterPro" id="IPR013780">
    <property type="entry name" value="Glyco_hydro_b"/>
</dbReference>
<keyword evidence="7" id="KW-1185">Reference proteome</keyword>
<comment type="similarity">
    <text evidence="1">Belongs to the glycosyl hydrolase 13 family.</text>
</comment>
<reference evidence="4 6" key="1">
    <citation type="submission" date="2007-08" db="EMBL/GenBank/DDBJ databases">
        <title>Draft genome sequence of Clostridium leptum (DSM 753).</title>
        <authorList>
            <person name="Sudarsanam P."/>
            <person name="Ley R."/>
            <person name="Guruge J."/>
            <person name="Turnbaugh P.J."/>
            <person name="Mahowald M."/>
            <person name="Liep D."/>
            <person name="Gordon J."/>
        </authorList>
    </citation>
    <scope>NUCLEOTIDE SEQUENCE [LARGE SCALE GENOMIC DNA]</scope>
    <source>
        <strain evidence="4 6">DSM 753</strain>
    </source>
</reference>
<organism evidence="4 6">
    <name type="scientific">[Clostridium] leptum DSM 753</name>
    <dbReference type="NCBI Taxonomy" id="428125"/>
    <lineage>
        <taxon>Bacteria</taxon>
        <taxon>Bacillati</taxon>
        <taxon>Bacillota</taxon>
        <taxon>Clostridia</taxon>
        <taxon>Eubacteriales</taxon>
        <taxon>Oscillospiraceae</taxon>
        <taxon>Oscillospiraceae incertae sedis</taxon>
    </lineage>
</organism>
<dbReference type="InterPro" id="IPR056300">
    <property type="entry name" value="SusG-like_C"/>
</dbReference>
<dbReference type="OrthoDB" id="9805159at2"/>
<comment type="caution">
    <text evidence="4">The sequence shown here is derived from an EMBL/GenBank/DDBJ whole genome shotgun (WGS) entry which is preliminary data.</text>
</comment>
<feature type="domain" description="Alpha-amylase SusG-like C-terminal" evidence="3">
    <location>
        <begin position="53"/>
        <end position="107"/>
    </location>
</feature>
<proteinExistence type="inferred from homology"/>
<dbReference type="GO" id="GO:0005975">
    <property type="term" value="P:carbohydrate metabolic process"/>
    <property type="evidence" value="ECO:0007669"/>
    <property type="project" value="InterPro"/>
</dbReference>
<dbReference type="EMBL" id="NOXF01000007">
    <property type="protein sequence ID" value="PEQ24149.1"/>
    <property type="molecule type" value="Genomic_DNA"/>
</dbReference>
<evidence type="ECO:0000259" key="3">
    <source>
        <dbReference type="Pfam" id="PF23915"/>
    </source>
</evidence>
<evidence type="ECO:0000256" key="2">
    <source>
        <dbReference type="ARBA" id="ARBA00023295"/>
    </source>
</evidence>
<dbReference type="AlphaFoldDB" id="A7VQ09"/>
<dbReference type="EMBL" id="ABCB02000014">
    <property type="protein sequence ID" value="EDO62514.1"/>
    <property type="molecule type" value="Genomic_DNA"/>
</dbReference>
<dbReference type="eggNOG" id="COG0366">
    <property type="taxonomic scope" value="Bacteria"/>
</dbReference>
<gene>
    <name evidence="5" type="ORF">CH238_09675</name>
    <name evidence="4" type="ORF">CLOLEP_00636</name>
</gene>
<protein>
    <recommendedName>
        <fullName evidence="3">Alpha-amylase SusG-like C-terminal domain-containing protein</fullName>
    </recommendedName>
</protein>
<dbReference type="Proteomes" id="UP000003490">
    <property type="component" value="Unassembled WGS sequence"/>
</dbReference>
<keyword evidence="2" id="KW-0378">Hydrolase</keyword>
<keyword evidence="2" id="KW-0326">Glycosidase</keyword>
<sequence length="107" mass="12646">MLNPDYPQINVEKARKEPDSVLHFYRRLVAMRKGNPIMCYGSYRLLWPDDLEIFAYIKELDREKWLIAANFSKTFCRRTLPPEAGTYQELLANTDKPSDFSENEIKL</sequence>
<name>A7VQ09_9FIRM</name>
<dbReference type="Gene3D" id="2.60.40.1180">
    <property type="entry name" value="Golgi alpha-mannosidase II"/>
    <property type="match status" value="1"/>
</dbReference>
<reference evidence="4 6" key="2">
    <citation type="submission" date="2007-08" db="EMBL/GenBank/DDBJ databases">
        <authorList>
            <person name="Fulton L."/>
            <person name="Clifton S."/>
            <person name="Fulton B."/>
            <person name="Xu J."/>
            <person name="Minx P."/>
            <person name="Pepin K.H."/>
            <person name="Johnson M."/>
            <person name="Thiruvilangam P."/>
            <person name="Bhonagiri V."/>
            <person name="Nash W.E."/>
            <person name="Wang C."/>
            <person name="Mardis E.R."/>
            <person name="Wilson R.K."/>
        </authorList>
    </citation>
    <scope>NUCLEOTIDE SEQUENCE [LARGE SCALE GENOMIC DNA]</scope>
    <source>
        <strain evidence="4 6">DSM 753</strain>
    </source>
</reference>
<dbReference type="HOGENOM" id="CLU_2205457_0_0_9"/>
<dbReference type="Gene3D" id="3.20.20.80">
    <property type="entry name" value="Glycosidases"/>
    <property type="match status" value="1"/>
</dbReference>
<evidence type="ECO:0000313" key="7">
    <source>
        <dbReference type="Proteomes" id="UP000220611"/>
    </source>
</evidence>
<dbReference type="Proteomes" id="UP000220611">
    <property type="component" value="Unassembled WGS sequence"/>
</dbReference>